<accession>A0A9D2PEW6</accession>
<organism evidence="1 2">
    <name type="scientific">Candidatus Anaerostipes avistercoris</name>
    <dbReference type="NCBI Taxonomy" id="2838462"/>
    <lineage>
        <taxon>Bacteria</taxon>
        <taxon>Bacillati</taxon>
        <taxon>Bacillota</taxon>
        <taxon>Clostridia</taxon>
        <taxon>Lachnospirales</taxon>
        <taxon>Lachnospiraceae</taxon>
        <taxon>Anaerostipes</taxon>
    </lineage>
</organism>
<comment type="caution">
    <text evidence="1">The sequence shown here is derived from an EMBL/GenBank/DDBJ whole genome shotgun (WGS) entry which is preliminary data.</text>
</comment>
<protein>
    <submittedName>
        <fullName evidence="1">Uncharacterized protein</fullName>
    </submittedName>
</protein>
<dbReference type="AlphaFoldDB" id="A0A9D2PEW6"/>
<reference evidence="1" key="2">
    <citation type="submission" date="2021-04" db="EMBL/GenBank/DDBJ databases">
        <authorList>
            <person name="Gilroy R."/>
        </authorList>
    </citation>
    <scope>NUCLEOTIDE SEQUENCE</scope>
    <source>
        <strain evidence="1">ChiSjej3B21-8574</strain>
    </source>
</reference>
<dbReference type="Pfam" id="PF18941">
    <property type="entry name" value="DUF5688"/>
    <property type="match status" value="1"/>
</dbReference>
<evidence type="ECO:0000313" key="1">
    <source>
        <dbReference type="EMBL" id="HJC49367.1"/>
    </source>
</evidence>
<dbReference type="Proteomes" id="UP000823904">
    <property type="component" value="Unassembled WGS sequence"/>
</dbReference>
<reference evidence="1" key="1">
    <citation type="journal article" date="2021" name="PeerJ">
        <title>Extensive microbial diversity within the chicken gut microbiome revealed by metagenomics and culture.</title>
        <authorList>
            <person name="Gilroy R."/>
            <person name="Ravi A."/>
            <person name="Getino M."/>
            <person name="Pursley I."/>
            <person name="Horton D.L."/>
            <person name="Alikhan N.F."/>
            <person name="Baker D."/>
            <person name="Gharbi K."/>
            <person name="Hall N."/>
            <person name="Watson M."/>
            <person name="Adriaenssens E.M."/>
            <person name="Foster-Nyarko E."/>
            <person name="Jarju S."/>
            <person name="Secka A."/>
            <person name="Antonio M."/>
            <person name="Oren A."/>
            <person name="Chaudhuri R.R."/>
            <person name="La Ragione R."/>
            <person name="Hildebrand F."/>
            <person name="Pallen M.J."/>
        </authorList>
    </citation>
    <scope>NUCLEOTIDE SEQUENCE</scope>
    <source>
        <strain evidence="1">ChiSjej3B21-8574</strain>
    </source>
</reference>
<dbReference type="EMBL" id="DWWD01000012">
    <property type="protein sequence ID" value="HJC49367.1"/>
    <property type="molecule type" value="Genomic_DNA"/>
</dbReference>
<proteinExistence type="predicted"/>
<gene>
    <name evidence="1" type="ORF">H9754_02090</name>
</gene>
<name>A0A9D2PEW6_9FIRM</name>
<sequence>MEGKENIMLNEKEFYDYVKRHILEYVGDAEKKTARVQKLFKNNQVVMAALSIGREEEHLQPVLYLEPYYQRYCRGRDLTEILEQISCAYEECNLGFALEEERLTDYSYIRNYLFYRVVHYEKNRDLLEVCPHDRVEDLAVTYRWIAYRNRDGMASALIRKYDLEMWGIDAEQMKKEARRNTEKMFPAVIKRIENIVPVRIEEGRIPLYVLSNSDYMNGASAMLYDKILYDFAERMEQNLYVLPSSIHEVILLREEDAGDISELSWMVKDTNRRVVNPEEILSDHVYYYDRREDRIRIADGPGWTGML</sequence>
<dbReference type="InterPro" id="IPR043743">
    <property type="entry name" value="DUF5688"/>
</dbReference>
<evidence type="ECO:0000313" key="2">
    <source>
        <dbReference type="Proteomes" id="UP000823904"/>
    </source>
</evidence>